<evidence type="ECO:0000256" key="4">
    <source>
        <dbReference type="ARBA" id="ARBA00022617"/>
    </source>
</evidence>
<keyword evidence="8 13" id="KW-0560">Oxidoreductase</keyword>
<dbReference type="SUPFAM" id="SSF48264">
    <property type="entry name" value="Cytochrome P450"/>
    <property type="match status" value="1"/>
</dbReference>
<accession>B9R7L5</accession>
<dbReference type="InParanoid" id="B9R7L5"/>
<dbReference type="InterPro" id="IPR001128">
    <property type="entry name" value="Cyt_P450"/>
</dbReference>
<dbReference type="GO" id="GO:0005506">
    <property type="term" value="F:iron ion binding"/>
    <property type="evidence" value="ECO:0007669"/>
    <property type="project" value="InterPro"/>
</dbReference>
<keyword evidence="7 14" id="KW-1133">Transmembrane helix</keyword>
<evidence type="ECO:0000256" key="12">
    <source>
        <dbReference type="PIRSR" id="PIRSR602401-1"/>
    </source>
</evidence>
<evidence type="ECO:0000256" key="6">
    <source>
        <dbReference type="ARBA" id="ARBA00022723"/>
    </source>
</evidence>
<evidence type="ECO:0000256" key="10">
    <source>
        <dbReference type="ARBA" id="ARBA00023033"/>
    </source>
</evidence>
<evidence type="ECO:0000256" key="8">
    <source>
        <dbReference type="ARBA" id="ARBA00023002"/>
    </source>
</evidence>
<evidence type="ECO:0000256" key="7">
    <source>
        <dbReference type="ARBA" id="ARBA00022989"/>
    </source>
</evidence>
<dbReference type="FunFam" id="1.10.630.10:FF:000026">
    <property type="entry name" value="Cytochrome P450 82C4"/>
    <property type="match status" value="1"/>
</dbReference>
<evidence type="ECO:0000256" key="13">
    <source>
        <dbReference type="RuleBase" id="RU000461"/>
    </source>
</evidence>
<keyword evidence="4 12" id="KW-0349">Heme</keyword>
<comment type="cofactor">
    <cofactor evidence="1 12">
        <name>heme</name>
        <dbReference type="ChEBI" id="CHEBI:30413"/>
    </cofactor>
</comment>
<feature type="binding site" description="axial binding residue" evidence="12">
    <location>
        <position position="461"/>
    </location>
    <ligand>
        <name>heme</name>
        <dbReference type="ChEBI" id="CHEBI:30413"/>
    </ligand>
    <ligandPart>
        <name>Fe</name>
        <dbReference type="ChEBI" id="CHEBI:18248"/>
    </ligandPart>
</feature>
<dbReference type="PRINTS" id="PR00385">
    <property type="entry name" value="P450"/>
</dbReference>
<dbReference type="Pfam" id="PF00067">
    <property type="entry name" value="p450"/>
    <property type="match status" value="1"/>
</dbReference>
<dbReference type="AlphaFoldDB" id="B9R7L5"/>
<comment type="similarity">
    <text evidence="3 13">Belongs to the cytochrome P450 family.</text>
</comment>
<keyword evidence="11 14" id="KW-0472">Membrane</keyword>
<dbReference type="PANTHER" id="PTHR47947:SF26">
    <property type="entry name" value="CYTOCHROME P450"/>
    <property type="match status" value="1"/>
</dbReference>
<evidence type="ECO:0000256" key="2">
    <source>
        <dbReference type="ARBA" id="ARBA00004370"/>
    </source>
</evidence>
<evidence type="ECO:0000313" key="15">
    <source>
        <dbReference type="EMBL" id="EEF52495.1"/>
    </source>
</evidence>
<dbReference type="OMA" id="FTWNAWA"/>
<dbReference type="InterPro" id="IPR050651">
    <property type="entry name" value="Plant_Cytochrome_P450_Monoox"/>
</dbReference>
<dbReference type="PANTHER" id="PTHR47947">
    <property type="entry name" value="CYTOCHROME P450 82C3-RELATED"/>
    <property type="match status" value="1"/>
</dbReference>
<keyword evidence="9 12" id="KW-0408">Iron</keyword>
<dbReference type="EC" id="1.14.13.88" evidence="15"/>
<evidence type="ECO:0000256" key="11">
    <source>
        <dbReference type="ARBA" id="ARBA00023136"/>
    </source>
</evidence>
<reference evidence="16" key="1">
    <citation type="journal article" date="2010" name="Nat. Biotechnol.">
        <title>Draft genome sequence of the oilseed species Ricinus communis.</title>
        <authorList>
            <person name="Chan A.P."/>
            <person name="Crabtree J."/>
            <person name="Zhao Q."/>
            <person name="Lorenzi H."/>
            <person name="Orvis J."/>
            <person name="Puiu D."/>
            <person name="Melake-Berhan A."/>
            <person name="Jones K.M."/>
            <person name="Redman J."/>
            <person name="Chen G."/>
            <person name="Cahoon E.B."/>
            <person name="Gedil M."/>
            <person name="Stanke M."/>
            <person name="Haas B.J."/>
            <person name="Wortman J.R."/>
            <person name="Fraser-Liggett C.M."/>
            <person name="Ravel J."/>
            <person name="Rabinowicz P.D."/>
        </authorList>
    </citation>
    <scope>NUCLEOTIDE SEQUENCE [LARGE SCALE GENOMIC DNA]</scope>
    <source>
        <strain evidence="16">cv. Hale</strain>
    </source>
</reference>
<dbReference type="KEGG" id="rcu:8260907"/>
<dbReference type="InterPro" id="IPR036396">
    <property type="entry name" value="Cyt_P450_sf"/>
</dbReference>
<dbReference type="eggNOG" id="KOG0156">
    <property type="taxonomic scope" value="Eukaryota"/>
</dbReference>
<dbReference type="PROSITE" id="PS00086">
    <property type="entry name" value="CYTOCHROME_P450"/>
    <property type="match status" value="1"/>
</dbReference>
<evidence type="ECO:0000256" key="14">
    <source>
        <dbReference type="SAM" id="Phobius"/>
    </source>
</evidence>
<dbReference type="InterPro" id="IPR002401">
    <property type="entry name" value="Cyt_P450_E_grp-I"/>
</dbReference>
<dbReference type="GO" id="GO:0016705">
    <property type="term" value="F:oxidoreductase activity, acting on paired donors, with incorporation or reduction of molecular oxygen"/>
    <property type="evidence" value="ECO:0007669"/>
    <property type="project" value="InterPro"/>
</dbReference>
<keyword evidence="16" id="KW-1185">Reference proteome</keyword>
<name>B9R7L5_RICCO</name>
<dbReference type="InterPro" id="IPR017972">
    <property type="entry name" value="Cyt_P450_CS"/>
</dbReference>
<feature type="transmembrane region" description="Helical" evidence="14">
    <location>
        <begin position="6"/>
        <end position="23"/>
    </location>
</feature>
<dbReference type="Proteomes" id="UP000008311">
    <property type="component" value="Unassembled WGS sequence"/>
</dbReference>
<keyword evidence="10 13" id="KW-0503">Monooxygenase</keyword>
<dbReference type="Gene3D" id="1.10.630.10">
    <property type="entry name" value="Cytochrome P450"/>
    <property type="match status" value="1"/>
</dbReference>
<evidence type="ECO:0000256" key="1">
    <source>
        <dbReference type="ARBA" id="ARBA00001971"/>
    </source>
</evidence>
<dbReference type="GO" id="GO:0016020">
    <property type="term" value="C:membrane"/>
    <property type="evidence" value="ECO:0007669"/>
    <property type="project" value="UniProtKB-SubCell"/>
</dbReference>
<dbReference type="PRINTS" id="PR00463">
    <property type="entry name" value="EP450I"/>
</dbReference>
<dbReference type="EMBL" id="EQ973772">
    <property type="protein sequence ID" value="EEF52495.1"/>
    <property type="molecule type" value="Genomic_DNA"/>
</dbReference>
<keyword evidence="5 14" id="KW-0812">Transmembrane</keyword>
<evidence type="ECO:0000313" key="16">
    <source>
        <dbReference type="Proteomes" id="UP000008311"/>
    </source>
</evidence>
<keyword evidence="6 12" id="KW-0479">Metal-binding</keyword>
<evidence type="ECO:0000256" key="5">
    <source>
        <dbReference type="ARBA" id="ARBA00022692"/>
    </source>
</evidence>
<dbReference type="OrthoDB" id="2789670at2759"/>
<dbReference type="GO" id="GO:0020037">
    <property type="term" value="F:heme binding"/>
    <property type="evidence" value="ECO:0007669"/>
    <property type="project" value="InterPro"/>
</dbReference>
<gene>
    <name evidence="15" type="ORF">RCOM_1592960</name>
</gene>
<evidence type="ECO:0000256" key="3">
    <source>
        <dbReference type="ARBA" id="ARBA00010617"/>
    </source>
</evidence>
<comment type="subcellular location">
    <subcellularLocation>
        <location evidence="2">Membrane</location>
    </subcellularLocation>
</comment>
<organism evidence="15 16">
    <name type="scientific">Ricinus communis</name>
    <name type="common">Castor bean</name>
    <dbReference type="NCBI Taxonomy" id="3988"/>
    <lineage>
        <taxon>Eukaryota</taxon>
        <taxon>Viridiplantae</taxon>
        <taxon>Streptophyta</taxon>
        <taxon>Embryophyta</taxon>
        <taxon>Tracheophyta</taxon>
        <taxon>Spermatophyta</taxon>
        <taxon>Magnoliopsida</taxon>
        <taxon>eudicotyledons</taxon>
        <taxon>Gunneridae</taxon>
        <taxon>Pentapetalae</taxon>
        <taxon>rosids</taxon>
        <taxon>fabids</taxon>
        <taxon>Malpighiales</taxon>
        <taxon>Euphorbiaceae</taxon>
        <taxon>Acalyphoideae</taxon>
        <taxon>Acalypheae</taxon>
        <taxon>Ricinus</taxon>
    </lineage>
</organism>
<proteinExistence type="inferred from homology"/>
<dbReference type="GO" id="GO:0004497">
    <property type="term" value="F:monooxygenase activity"/>
    <property type="evidence" value="ECO:0000318"/>
    <property type="project" value="GO_Central"/>
</dbReference>
<evidence type="ECO:0000256" key="9">
    <source>
        <dbReference type="ARBA" id="ARBA00023004"/>
    </source>
</evidence>
<protein>
    <submittedName>
        <fullName evidence="15">Cytochrome P450, putative</fullName>
        <ecNumber evidence="15">1.14.13.88</ecNumber>
    </submittedName>
</protein>
<sequence length="521" mass="58799">MESLTSAIIIIIAFLTPLIYSFIRKSRKASKKREPPQAAGAWPVIGHLHLLSGSQPPHITLGNLADKYGPIFAIKLGVHRTLIVSNGEIAKECLTTNDKAFANRPKSLAMEILGYDYSMLGFSPYGEYWRQMRKIITLELLSKHRLEMLKHVREVEVKTAIKGLYQEWMKSRNSSSKLLVEMKKWFFDITLNVILKVIVGQRFVELLDGEQDEGSSNSWQDALREFMELSGKFSVSDALPYLRWLDLGGVEKEMKQNLEKLDCVVRKWLQDRRDKKSSGIAKRQEDFMDVLLTILKDAEELSGRDADTINKATCLALILAASDTTAITLTWTLSLLLNNREALKTAQHEVDIHVGKERQVTESDAQDLVYLQAVIKESFRLYPAVPLLLPHEAMEECTVNGYHIPAGTRLIINASKVHKDPSVWLNPQEFQPERFLTSHKDVDFRGQNFDLIPFGSGRRKCPGILFALQVLSLTLATVLHSFEIETSSDNPIDMCESAGTTNAKASPLEVVLTPRLPAHLY</sequence>